<keyword evidence="5" id="KW-0732">Signal</keyword>
<dbReference type="InterPro" id="IPR051801">
    <property type="entry name" value="GH28_Enzymes"/>
</dbReference>
<dbReference type="Gene3D" id="2.160.20.10">
    <property type="entry name" value="Single-stranded right-handed beta-helix, Pectin lyase-like"/>
    <property type="match status" value="2"/>
</dbReference>
<proteinExistence type="inferred from homology"/>
<evidence type="ECO:0000256" key="2">
    <source>
        <dbReference type="ARBA" id="ARBA00022801"/>
    </source>
</evidence>
<feature type="domain" description="Pel9A-like right handed beta-helix region" evidence="6">
    <location>
        <begin position="589"/>
        <end position="781"/>
    </location>
</feature>
<dbReference type="PANTHER" id="PTHR31339:SF9">
    <property type="entry name" value="PLASMIN AND FIBRONECTIN-BINDING PROTEIN A"/>
    <property type="match status" value="1"/>
</dbReference>
<comment type="caution">
    <text evidence="7">The sequence shown here is derived from an EMBL/GenBank/DDBJ whole genome shotgun (WGS) entry which is preliminary data.</text>
</comment>
<dbReference type="SMART" id="SM00710">
    <property type="entry name" value="PbH1"/>
    <property type="match status" value="8"/>
</dbReference>
<dbReference type="SUPFAM" id="SSF51126">
    <property type="entry name" value="Pectin lyase-like"/>
    <property type="match status" value="2"/>
</dbReference>
<comment type="similarity">
    <text evidence="1 4">Belongs to the glycosyl hydrolase 28 family.</text>
</comment>
<feature type="signal peptide" evidence="5">
    <location>
        <begin position="1"/>
        <end position="22"/>
    </location>
</feature>
<dbReference type="EMBL" id="JAVRHK010000012">
    <property type="protein sequence ID" value="MDT0677866.1"/>
    <property type="molecule type" value="Genomic_DNA"/>
</dbReference>
<protein>
    <submittedName>
        <fullName evidence="7">Glycosyl hydrolase family 28 protein</fullName>
    </submittedName>
</protein>
<evidence type="ECO:0000313" key="7">
    <source>
        <dbReference type="EMBL" id="MDT0677866.1"/>
    </source>
</evidence>
<dbReference type="PROSITE" id="PS51257">
    <property type="entry name" value="PROKAR_LIPOPROTEIN"/>
    <property type="match status" value="1"/>
</dbReference>
<keyword evidence="2 4" id="KW-0378">Hydrolase</keyword>
<dbReference type="InterPro" id="IPR000743">
    <property type="entry name" value="Glyco_hydro_28"/>
</dbReference>
<evidence type="ECO:0000256" key="1">
    <source>
        <dbReference type="ARBA" id="ARBA00008834"/>
    </source>
</evidence>
<feature type="chain" id="PRO_5046629181" evidence="5">
    <location>
        <begin position="23"/>
        <end position="934"/>
    </location>
</feature>
<dbReference type="PANTHER" id="PTHR31339">
    <property type="entry name" value="PECTIN LYASE-RELATED"/>
    <property type="match status" value="1"/>
</dbReference>
<keyword evidence="3 4" id="KW-0326">Glycosidase</keyword>
<dbReference type="InterPro" id="IPR012334">
    <property type="entry name" value="Pectin_lyas_fold"/>
</dbReference>
<dbReference type="InterPro" id="IPR006626">
    <property type="entry name" value="PbH1"/>
</dbReference>
<accession>A0ABU3D8K9</accession>
<sequence length="934" mass="102668">MKAITKLFLSIFILLGCGMLNAQQNSAWDPSQIYDNIEFEMPKVKEPDFPNYEVNITDFGAVGDGLQKNTEVFKKAIADVAENGGGKVVVPRGMWLTGPIHFRSNINLHLEDGAFIIFSKDFDDYELIKTSFEGLNTVRNESPINANKVENIAITGKGVIDGSGGVWRPVKKGKMTASQWEDLVKSGGVLSEDGKMWFPSESSKKGYNSTTNFNVPDKVSDEELESVKDFLRPVMVSIVNSKKILLDGPTFQNSPAWNIHPLMSEDITIRNLTVRNPWYSQNGDGLDLESCKNVVIYNNSFDVGDDAICFKSGKNEDGRKRGMPTENVIVKNNIVYHGHGGFVVGSEMSGGVKNVHVSNCTFMGTDVGLRFKSTRGRGGVVENIYISNIDMINIPTEAIRFNLFYGGNSPVLEGDQDAADEARDETMMPVTEETPSFRNIYMKNITATSSHKAAFFMGLPEMKLKNVQLENAVFETEEGITVIDANTIGLKNVKVIQKNGPARVLYNAEDVQLKEIDYQKNKEGASVQVSGKSGNIDFSESNIPEADIQQKTAGMQSKKKAVRLVEVCSAAQLIDAIDHAKPGDSIFVNSGIYKLDERIFINDSGTSGDKIYLIGDTTGERPKLDFSGMEENSSNQGIVLKADNWHFKGLQFYKAGDNGLHVRGNNNLIEFCSFLECADTGLQLDDGASNNTILNCDSFYNADSKLENADGFAVKMDVGSGNKFIGCRAWNNLDDGWDGYLREADNIQTTYENCWAFNNGYLKDGTKGKGDGNGFKTGGSDDKTRKHNASYYRCMAVNNVNDGFDHNSNRGTISILNCSATGNGRNLAFAEKNGLEKITIINTLVLGELGKYNAEVEEVKNNSWQMDFQVSKNDFISMDKSELSAPRKSDGSLPDIGFMRPVKNSKLVNAGLILNKIYTGNAPELGALESETAE</sequence>
<evidence type="ECO:0000256" key="3">
    <source>
        <dbReference type="ARBA" id="ARBA00023295"/>
    </source>
</evidence>
<evidence type="ECO:0000256" key="4">
    <source>
        <dbReference type="RuleBase" id="RU361169"/>
    </source>
</evidence>
<dbReference type="Proteomes" id="UP001262582">
    <property type="component" value="Unassembled WGS sequence"/>
</dbReference>
<dbReference type="GO" id="GO:0016787">
    <property type="term" value="F:hydrolase activity"/>
    <property type="evidence" value="ECO:0007669"/>
    <property type="project" value="UniProtKB-KW"/>
</dbReference>
<evidence type="ECO:0000313" key="8">
    <source>
        <dbReference type="Proteomes" id="UP001262582"/>
    </source>
</evidence>
<keyword evidence="8" id="KW-1185">Reference proteome</keyword>
<dbReference type="RefSeq" id="WP_311504207.1">
    <property type="nucleotide sequence ID" value="NZ_JAVRHK010000012.1"/>
</dbReference>
<dbReference type="Pfam" id="PF22842">
    <property type="entry name" value="Pel9A-like_beta_helix"/>
    <property type="match status" value="1"/>
</dbReference>
<dbReference type="InterPro" id="IPR011050">
    <property type="entry name" value="Pectin_lyase_fold/virulence"/>
</dbReference>
<reference evidence="7 8" key="1">
    <citation type="submission" date="2023-09" db="EMBL/GenBank/DDBJ databases">
        <authorList>
            <person name="Rey-Velasco X."/>
        </authorList>
    </citation>
    <scope>NUCLEOTIDE SEQUENCE [LARGE SCALE GENOMIC DNA]</scope>
    <source>
        <strain evidence="7 8">F117</strain>
    </source>
</reference>
<dbReference type="Pfam" id="PF00295">
    <property type="entry name" value="Glyco_hydro_28"/>
    <property type="match status" value="1"/>
</dbReference>
<gene>
    <name evidence="7" type="ORF">RM539_14865</name>
</gene>
<dbReference type="PROSITE" id="PS00502">
    <property type="entry name" value="POLYGALACTURONASE"/>
    <property type="match status" value="1"/>
</dbReference>
<evidence type="ECO:0000259" key="6">
    <source>
        <dbReference type="Pfam" id="PF22842"/>
    </source>
</evidence>
<name>A0ABU3D8K9_9FLAO</name>
<organism evidence="7 8">
    <name type="scientific">Autumnicola musiva</name>
    <dbReference type="NCBI Taxonomy" id="3075589"/>
    <lineage>
        <taxon>Bacteria</taxon>
        <taxon>Pseudomonadati</taxon>
        <taxon>Bacteroidota</taxon>
        <taxon>Flavobacteriia</taxon>
        <taxon>Flavobacteriales</taxon>
        <taxon>Flavobacteriaceae</taxon>
        <taxon>Autumnicola</taxon>
    </lineage>
</organism>
<dbReference type="InterPro" id="IPR053868">
    <property type="entry name" value="Pel9A-like_beta_helix"/>
</dbReference>
<evidence type="ECO:0000256" key="5">
    <source>
        <dbReference type="SAM" id="SignalP"/>
    </source>
</evidence>